<reference evidence="1" key="1">
    <citation type="submission" date="2022-09" db="EMBL/GenBank/DDBJ databases">
        <title>Actin cytoskeleton and complex cell architecture in an #Asgard archaeon.</title>
        <authorList>
            <person name="Ponce Toledo R.I."/>
            <person name="Schleper C."/>
            <person name="Rodrigues Oliveira T."/>
            <person name="Wollweber F."/>
            <person name="Xu J."/>
            <person name="Rittmann S."/>
            <person name="Klingl A."/>
            <person name="Pilhofer M."/>
        </authorList>
    </citation>
    <scope>NUCLEOTIDE SEQUENCE</scope>
    <source>
        <strain evidence="1">B-35</strain>
    </source>
</reference>
<accession>A0ABY6HUM5</accession>
<evidence type="ECO:0000313" key="2">
    <source>
        <dbReference type="Proteomes" id="UP001208689"/>
    </source>
</evidence>
<protein>
    <submittedName>
        <fullName evidence="1">Uncharacterized protein</fullName>
    </submittedName>
</protein>
<dbReference type="Proteomes" id="UP001208689">
    <property type="component" value="Chromosome"/>
</dbReference>
<keyword evidence="2" id="KW-1185">Reference proteome</keyword>
<dbReference type="EMBL" id="CP104013">
    <property type="protein sequence ID" value="UYP47120.1"/>
    <property type="molecule type" value="Genomic_DNA"/>
</dbReference>
<gene>
    <name evidence="1" type="ORF">NEF87_003405</name>
</gene>
<evidence type="ECO:0000313" key="1">
    <source>
        <dbReference type="EMBL" id="UYP47120.1"/>
    </source>
</evidence>
<organism evidence="1 2">
    <name type="scientific">Candidatus Lokiarchaeum ossiferum</name>
    <dbReference type="NCBI Taxonomy" id="2951803"/>
    <lineage>
        <taxon>Archaea</taxon>
        <taxon>Promethearchaeati</taxon>
        <taxon>Promethearchaeota</taxon>
        <taxon>Promethearchaeia</taxon>
        <taxon>Promethearchaeales</taxon>
        <taxon>Promethearchaeaceae</taxon>
        <taxon>Candidatus Lokiarchaeum</taxon>
    </lineage>
</organism>
<proteinExistence type="predicted"/>
<name>A0ABY6HUM5_9ARCH</name>
<sequence>MVDKNENFDFDDTIDQFRSKYFSEKDNLKSISIRGVNAEVYEQFVNKTKDLDMNVGMAVSKMMKDVVDSIEEGFPQISAKVLRPLNKKPLAVIGHENLTVTKQDLIDAANEISFINIKKLSFAPDVDKETFQQYILKIINCHNIRIPNIFPKLVLLSKLQDCKNIDIYEVD</sequence>